<organism evidence="3 4">
    <name type="scientific">Desulfovibrio legallii</name>
    <dbReference type="NCBI Taxonomy" id="571438"/>
    <lineage>
        <taxon>Bacteria</taxon>
        <taxon>Pseudomonadati</taxon>
        <taxon>Thermodesulfobacteriota</taxon>
        <taxon>Desulfovibrionia</taxon>
        <taxon>Desulfovibrionales</taxon>
        <taxon>Desulfovibrionaceae</taxon>
        <taxon>Desulfovibrio</taxon>
    </lineage>
</organism>
<dbReference type="InterPro" id="IPR017927">
    <property type="entry name" value="FAD-bd_FR_type"/>
</dbReference>
<dbReference type="GO" id="GO:0016491">
    <property type="term" value="F:oxidoreductase activity"/>
    <property type="evidence" value="ECO:0007669"/>
    <property type="project" value="InterPro"/>
</dbReference>
<keyword evidence="4" id="KW-1185">Reference proteome</keyword>
<dbReference type="PROSITE" id="PS51384">
    <property type="entry name" value="FAD_FR"/>
    <property type="match status" value="1"/>
</dbReference>
<dbReference type="AlphaFoldDB" id="A0A1G7MB43"/>
<dbReference type="InterPro" id="IPR001433">
    <property type="entry name" value="OxRdtase_FAD/NAD-bd"/>
</dbReference>
<dbReference type="PRINTS" id="PR00410">
    <property type="entry name" value="PHEHYDRXLASE"/>
</dbReference>
<evidence type="ECO:0000256" key="1">
    <source>
        <dbReference type="SAM" id="MobiDB-lite"/>
    </source>
</evidence>
<dbReference type="PANTHER" id="PTHR43513">
    <property type="entry name" value="DIHYDROOROTATE DEHYDROGENASE B (NAD(+)), ELECTRON TRANSFER SUBUNIT"/>
    <property type="match status" value="1"/>
</dbReference>
<feature type="compositionally biased region" description="Low complexity" evidence="1">
    <location>
        <begin position="1"/>
        <end position="50"/>
    </location>
</feature>
<dbReference type="Proteomes" id="UP000199355">
    <property type="component" value="Unassembled WGS sequence"/>
</dbReference>
<dbReference type="Gene3D" id="2.10.240.10">
    <property type="entry name" value="Dihydroorotate dehydrogenase, electron transfer subunit"/>
    <property type="match status" value="1"/>
</dbReference>
<dbReference type="Pfam" id="PF00175">
    <property type="entry name" value="NAD_binding_1"/>
    <property type="match status" value="1"/>
</dbReference>
<dbReference type="EMBL" id="FNBX01000008">
    <property type="protein sequence ID" value="SDF58380.1"/>
    <property type="molecule type" value="Genomic_DNA"/>
</dbReference>
<name>A0A1G7MB43_9BACT</name>
<evidence type="ECO:0000313" key="4">
    <source>
        <dbReference type="Proteomes" id="UP000199355"/>
    </source>
</evidence>
<feature type="region of interest" description="Disordered" evidence="1">
    <location>
        <begin position="1"/>
        <end position="74"/>
    </location>
</feature>
<protein>
    <submittedName>
        <fullName evidence="3">NAD(P)H-flavin reductase</fullName>
    </submittedName>
</protein>
<dbReference type="InterPro" id="IPR017938">
    <property type="entry name" value="Riboflavin_synthase-like_b-brl"/>
</dbReference>
<dbReference type="InterPro" id="IPR039261">
    <property type="entry name" value="FNR_nucleotide-bd"/>
</dbReference>
<dbReference type="InterPro" id="IPR037117">
    <property type="entry name" value="Dihydroorotate_DH_ele_sf"/>
</dbReference>
<proteinExistence type="predicted"/>
<accession>A0A1G7MB43</accession>
<sequence length="344" mass="37245">MATKKSSAKTKPSAAAKPAATAAPAKEAAPVQTAPATPRPAPEAQAAAPKAPAPKPGQARHTISPRPMMPGNPYKPMPATVAEVIQETGNIKTLRVVLDDAETMRNFRYEPGQVGQLSVFGAGESTFVINSPPSQKDYLQFSVMQAGEVTAAIHRLSPGDKVGVRAPLGNFFPYNSWKGKDIFFVGGGIGMAPIRTIMLHLLEHKADYGKISLLYGARSPRDMAFSYETEDWLRRPDLDCTLCIDAPFDGWEHKVGLIPNVLLEINPKPDNCVAVLCGPPIMIKFTVQALQKLNFAPENIVTTLEKRMKCGIGICGRCNIGGRYVCVDGPVFTWKQLQELPPEL</sequence>
<evidence type="ECO:0000259" key="2">
    <source>
        <dbReference type="PROSITE" id="PS51384"/>
    </source>
</evidence>
<dbReference type="SUPFAM" id="SSF52343">
    <property type="entry name" value="Ferredoxin reductase-like, C-terminal NADP-linked domain"/>
    <property type="match status" value="1"/>
</dbReference>
<gene>
    <name evidence="3" type="ORF">SAMN05192586_10851</name>
</gene>
<dbReference type="CDD" id="cd06221">
    <property type="entry name" value="sulfite_reductase_like"/>
    <property type="match status" value="1"/>
</dbReference>
<dbReference type="InterPro" id="IPR019480">
    <property type="entry name" value="Dihydroorotate_DH_Fe-S-bd"/>
</dbReference>
<dbReference type="Pfam" id="PF10418">
    <property type="entry name" value="DHODB_Fe-S_bind"/>
    <property type="match status" value="1"/>
</dbReference>
<dbReference type="Gene3D" id="2.40.30.10">
    <property type="entry name" value="Translation factors"/>
    <property type="match status" value="1"/>
</dbReference>
<feature type="domain" description="FAD-binding FR-type" evidence="2">
    <location>
        <begin position="74"/>
        <end position="174"/>
    </location>
</feature>
<dbReference type="Gene3D" id="3.40.50.80">
    <property type="entry name" value="Nucleotide-binding domain of ferredoxin-NADP reductase (FNR) module"/>
    <property type="match status" value="1"/>
</dbReference>
<dbReference type="InterPro" id="IPR050353">
    <property type="entry name" value="PyrK_electron_transfer"/>
</dbReference>
<dbReference type="STRING" id="571438.SAMN05192586_10851"/>
<evidence type="ECO:0000313" key="3">
    <source>
        <dbReference type="EMBL" id="SDF58380.1"/>
    </source>
</evidence>
<reference evidence="4" key="1">
    <citation type="submission" date="2016-10" db="EMBL/GenBank/DDBJ databases">
        <authorList>
            <person name="Varghese N."/>
            <person name="Submissions S."/>
        </authorList>
    </citation>
    <scope>NUCLEOTIDE SEQUENCE [LARGE SCALE GENOMIC DNA]</scope>
    <source>
        <strain evidence="4">KHC7</strain>
    </source>
</reference>
<dbReference type="PANTHER" id="PTHR43513:SF1">
    <property type="entry name" value="ANAEROBIC SULFITE REDUCTASE SUBUNIT B"/>
    <property type="match status" value="1"/>
</dbReference>
<dbReference type="SUPFAM" id="SSF63380">
    <property type="entry name" value="Riboflavin synthase domain-like"/>
    <property type="match status" value="1"/>
</dbReference>